<proteinExistence type="predicted"/>
<name>A0ABW5S402_9BACL</name>
<keyword evidence="2" id="KW-1185">Reference proteome</keyword>
<evidence type="ECO:0000313" key="2">
    <source>
        <dbReference type="Proteomes" id="UP001597399"/>
    </source>
</evidence>
<protein>
    <submittedName>
        <fullName evidence="1">DUF5063 domain-containing protein</fullName>
    </submittedName>
</protein>
<organism evidence="1 2">
    <name type="scientific">Sporolactobacillus shoreicorticis</name>
    <dbReference type="NCBI Taxonomy" id="1923877"/>
    <lineage>
        <taxon>Bacteria</taxon>
        <taxon>Bacillati</taxon>
        <taxon>Bacillota</taxon>
        <taxon>Bacilli</taxon>
        <taxon>Bacillales</taxon>
        <taxon>Sporolactobacillaceae</taxon>
        <taxon>Sporolactobacillus</taxon>
    </lineage>
</organism>
<dbReference type="InterPro" id="IPR032025">
    <property type="entry name" value="DUF5063"/>
</dbReference>
<dbReference type="RefSeq" id="WP_253057855.1">
    <property type="nucleotide sequence ID" value="NZ_JAMXWM010000001.1"/>
</dbReference>
<gene>
    <name evidence="1" type="ORF">ACFSUE_11820</name>
</gene>
<dbReference type="Proteomes" id="UP001597399">
    <property type="component" value="Unassembled WGS sequence"/>
</dbReference>
<dbReference type="InterPro" id="IPR038312">
    <property type="entry name" value="DUF5063_sf"/>
</dbReference>
<sequence length="155" mass="18143">MSKNMCANQNFFQTAQAFCNFLEQNRCVDELDDYKQLHRQLLILYQAASSLEYSDCDYDGGQETVNLPVIEVKKYDVYWEIFDPYHPDEPLTGSLSDDLSDIYAELKAGMQLYKKNEIDEAAWHWKLGFDSHWGFHLVDALRALHYVISREIDSE</sequence>
<dbReference type="EMBL" id="JBHUMQ010000026">
    <property type="protein sequence ID" value="MFD2694308.1"/>
    <property type="molecule type" value="Genomic_DNA"/>
</dbReference>
<evidence type="ECO:0000313" key="1">
    <source>
        <dbReference type="EMBL" id="MFD2694308.1"/>
    </source>
</evidence>
<dbReference type="Gene3D" id="1.20.120.1550">
    <property type="entry name" value="Protein of unknown function DUF5063"/>
    <property type="match status" value="1"/>
</dbReference>
<comment type="caution">
    <text evidence="1">The sequence shown here is derived from an EMBL/GenBank/DDBJ whole genome shotgun (WGS) entry which is preliminary data.</text>
</comment>
<dbReference type="Pfam" id="PF16702">
    <property type="entry name" value="DUF5063"/>
    <property type="match status" value="1"/>
</dbReference>
<accession>A0ABW5S402</accession>
<reference evidence="2" key="1">
    <citation type="journal article" date="2019" name="Int. J. Syst. Evol. Microbiol.">
        <title>The Global Catalogue of Microorganisms (GCM) 10K type strain sequencing project: providing services to taxonomists for standard genome sequencing and annotation.</title>
        <authorList>
            <consortium name="The Broad Institute Genomics Platform"/>
            <consortium name="The Broad Institute Genome Sequencing Center for Infectious Disease"/>
            <person name="Wu L."/>
            <person name="Ma J."/>
        </authorList>
    </citation>
    <scope>NUCLEOTIDE SEQUENCE [LARGE SCALE GENOMIC DNA]</scope>
    <source>
        <strain evidence="2">TISTR 2466</strain>
    </source>
</reference>